<gene>
    <name evidence="2" type="ordered locus">Daro_3053</name>
</gene>
<dbReference type="KEGG" id="dar:Daro_3053"/>
<evidence type="ECO:0000256" key="1">
    <source>
        <dbReference type="SAM" id="Phobius"/>
    </source>
</evidence>
<keyword evidence="1" id="KW-1133">Transmembrane helix</keyword>
<proteinExistence type="predicted"/>
<keyword evidence="1" id="KW-0812">Transmembrane</keyword>
<dbReference type="EMBL" id="CP000089">
    <property type="protein sequence ID" value="AAZ47783.1"/>
    <property type="molecule type" value="Genomic_DNA"/>
</dbReference>
<feature type="transmembrane region" description="Helical" evidence="1">
    <location>
        <begin position="7"/>
        <end position="28"/>
    </location>
</feature>
<keyword evidence="1" id="KW-0472">Membrane</keyword>
<dbReference type="HOGENOM" id="CLU_1831860_0_0_4"/>
<name>Q47BJ8_DECAR</name>
<protein>
    <submittedName>
        <fullName evidence="2">Uncharacterized protein</fullName>
    </submittedName>
</protein>
<dbReference type="STRING" id="159087.Daro_3053"/>
<organism evidence="2">
    <name type="scientific">Dechloromonas aromatica (strain RCB)</name>
    <dbReference type="NCBI Taxonomy" id="159087"/>
    <lineage>
        <taxon>Bacteria</taxon>
        <taxon>Pseudomonadati</taxon>
        <taxon>Pseudomonadota</taxon>
        <taxon>Betaproteobacteria</taxon>
        <taxon>Rhodocyclales</taxon>
        <taxon>Azonexaceae</taxon>
        <taxon>Dechloromonas</taxon>
    </lineage>
</organism>
<evidence type="ECO:0000313" key="2">
    <source>
        <dbReference type="EMBL" id="AAZ47783.1"/>
    </source>
</evidence>
<dbReference type="OrthoDB" id="9805828at2"/>
<reference evidence="2" key="1">
    <citation type="submission" date="2005-08" db="EMBL/GenBank/DDBJ databases">
        <title>Complete sequence of Dechloromonas aromatica RCB.</title>
        <authorList>
            <person name="Salinero K.K."/>
            <person name="Copeland A."/>
            <person name="Lucas S."/>
            <person name="Lapidus A."/>
            <person name="Barry K."/>
            <person name="Detter J.C."/>
            <person name="Glavina T."/>
            <person name="Hammon N."/>
            <person name="Israni S."/>
            <person name="Pitluck S."/>
            <person name="Di Bartolo G."/>
            <person name="Trong S."/>
            <person name="Schmutz J."/>
            <person name="Larimer F."/>
            <person name="Land M."/>
            <person name="Ivanova N."/>
            <person name="Richardson P."/>
        </authorList>
    </citation>
    <scope>NUCLEOTIDE SEQUENCE</scope>
    <source>
        <strain evidence="2">RCB</strain>
    </source>
</reference>
<dbReference type="AlphaFoldDB" id="Q47BJ8"/>
<accession>Q47BJ8</accession>
<sequence>MESPKTGILILTMLAVTTLAGGFLGWTVRPQGASPPSAVALPVGRPSTDLLRATDDPIHFKPAIDSPTDDQSLACHREVLEDKVRETTPAGVQVATSKVWYRISYLYPRHAREGMAPEVTDWATGRPLESEIRFQLPAKE</sequence>